<dbReference type="EMBL" id="JACRTG010000016">
    <property type="protein sequence ID" value="MBC8587782.1"/>
    <property type="molecule type" value="Genomic_DNA"/>
</dbReference>
<evidence type="ECO:0000313" key="2">
    <source>
        <dbReference type="Proteomes" id="UP000601171"/>
    </source>
</evidence>
<dbReference type="Proteomes" id="UP000601171">
    <property type="component" value="Unassembled WGS sequence"/>
</dbReference>
<dbReference type="SUPFAM" id="SSF54171">
    <property type="entry name" value="DNA-binding domain"/>
    <property type="match status" value="1"/>
</dbReference>
<dbReference type="GO" id="GO:0003677">
    <property type="term" value="F:DNA binding"/>
    <property type="evidence" value="ECO:0007669"/>
    <property type="project" value="InterPro"/>
</dbReference>
<evidence type="ECO:0000313" key="1">
    <source>
        <dbReference type="EMBL" id="MBC8587782.1"/>
    </source>
</evidence>
<organism evidence="1 2">
    <name type="scientific">Paratissierella segnis</name>
    <dbReference type="NCBI Taxonomy" id="2763679"/>
    <lineage>
        <taxon>Bacteria</taxon>
        <taxon>Bacillati</taxon>
        <taxon>Bacillota</taxon>
        <taxon>Tissierellia</taxon>
        <taxon>Tissierellales</taxon>
        <taxon>Tissierellaceae</taxon>
        <taxon>Paratissierella</taxon>
    </lineage>
</organism>
<reference evidence="1" key="1">
    <citation type="submission" date="2020-08" db="EMBL/GenBank/DDBJ databases">
        <title>Genome public.</title>
        <authorList>
            <person name="Liu C."/>
            <person name="Sun Q."/>
        </authorList>
    </citation>
    <scope>NUCLEOTIDE SEQUENCE</scope>
    <source>
        <strain evidence="1">BX21</strain>
    </source>
</reference>
<dbReference type="AlphaFoldDB" id="A0A926EWD9"/>
<accession>A0A926EWD9</accession>
<protein>
    <submittedName>
        <fullName evidence="1">AP2 domain-containing protein</fullName>
    </submittedName>
</protein>
<comment type="caution">
    <text evidence="1">The sequence shown here is derived from an EMBL/GenBank/DDBJ whole genome shotgun (WGS) entry which is preliminary data.</text>
</comment>
<dbReference type="InterPro" id="IPR016177">
    <property type="entry name" value="DNA-bd_dom_sf"/>
</dbReference>
<name>A0A926EWD9_9FIRM</name>
<keyword evidence="2" id="KW-1185">Reference proteome</keyword>
<proteinExistence type="predicted"/>
<gene>
    <name evidence="1" type="ORF">H8707_05985</name>
</gene>
<sequence length="266" mass="30010">MGQKFGILTVLKEFKNEKGYLVCECKCECGNTKIVYKSNVVAGRTKSCGCLEEKNRRKYRDLRGQRFGRLIANRPTEHRSSGSVVWKCSCDCGNTILVSAPNLTRGFTKSCGCHSLEKRDITNQRFGNLTALYPDTSDESLSQKWICRCDCGNLCSVSISNLKNGHTQSCGCLQKIDYRTLIDGTCLEIVASTKIPINNRSGIKGVSYESRSNSWIAKIRFKGVDYYLGKYDNIADAGQARWEAEERLIRPFLEDNSYLLNREKES</sequence>